<evidence type="ECO:0000256" key="5">
    <source>
        <dbReference type="PROSITE-ProRule" id="PRU00782"/>
    </source>
</evidence>
<dbReference type="Pfam" id="PF00063">
    <property type="entry name" value="Myosin_head"/>
    <property type="match status" value="1"/>
</dbReference>
<dbReference type="PANTHER" id="PTHR46049:SF5">
    <property type="entry name" value="PLECKSTRIN HOMOLOGY DOMAIN-CONTAINING FAMILY H MEMBER 3"/>
    <property type="match status" value="1"/>
</dbReference>
<name>A0AA88HEZ8_ARTSF</name>
<reference evidence="8" key="1">
    <citation type="submission" date="2023-07" db="EMBL/GenBank/DDBJ databases">
        <title>Chromosome-level genome assembly of Artemia franciscana.</title>
        <authorList>
            <person name="Jo E."/>
        </authorList>
    </citation>
    <scope>NUCLEOTIDE SEQUENCE</scope>
    <source>
        <tissue evidence="8">Whole body</tissue>
    </source>
</reference>
<accession>A0AA88HEZ8</accession>
<comment type="caution">
    <text evidence="5">Lacks conserved residue(s) required for the propagation of feature annotation.</text>
</comment>
<dbReference type="InterPro" id="IPR027417">
    <property type="entry name" value="P-loop_NTPase"/>
</dbReference>
<keyword evidence="3 5" id="KW-0518">Myosin</keyword>
<evidence type="ECO:0000256" key="2">
    <source>
        <dbReference type="ARBA" id="ARBA00022840"/>
    </source>
</evidence>
<organism evidence="8 9">
    <name type="scientific">Artemia franciscana</name>
    <name type="common">Brine shrimp</name>
    <name type="synonym">Artemia sanfranciscana</name>
    <dbReference type="NCBI Taxonomy" id="6661"/>
    <lineage>
        <taxon>Eukaryota</taxon>
        <taxon>Metazoa</taxon>
        <taxon>Ecdysozoa</taxon>
        <taxon>Arthropoda</taxon>
        <taxon>Crustacea</taxon>
        <taxon>Branchiopoda</taxon>
        <taxon>Anostraca</taxon>
        <taxon>Artemiidae</taxon>
        <taxon>Artemia</taxon>
    </lineage>
</organism>
<keyword evidence="9" id="KW-1185">Reference proteome</keyword>
<dbReference type="InterPro" id="IPR001609">
    <property type="entry name" value="Myosin_head_motor_dom-like"/>
</dbReference>
<evidence type="ECO:0000313" key="8">
    <source>
        <dbReference type="EMBL" id="KAK2710830.1"/>
    </source>
</evidence>
<protein>
    <recommendedName>
        <fullName evidence="7">Myosin motor domain-containing protein</fullName>
    </recommendedName>
</protein>
<evidence type="ECO:0000313" key="9">
    <source>
        <dbReference type="Proteomes" id="UP001187531"/>
    </source>
</evidence>
<keyword evidence="5" id="KW-0009">Actin-binding</keyword>
<dbReference type="EMBL" id="JAVRJZ010000016">
    <property type="protein sequence ID" value="KAK2710830.1"/>
    <property type="molecule type" value="Genomic_DNA"/>
</dbReference>
<dbReference type="AlphaFoldDB" id="A0AA88HEZ8"/>
<dbReference type="SUPFAM" id="SSF52540">
    <property type="entry name" value="P-loop containing nucleoside triphosphate hydrolases"/>
    <property type="match status" value="1"/>
</dbReference>
<evidence type="ECO:0000256" key="3">
    <source>
        <dbReference type="ARBA" id="ARBA00023123"/>
    </source>
</evidence>
<dbReference type="PANTHER" id="PTHR46049">
    <property type="entry name" value="AGAP003327-PA"/>
    <property type="match status" value="1"/>
</dbReference>
<feature type="domain" description="Myosin motor" evidence="7">
    <location>
        <begin position="262"/>
        <end position="329"/>
    </location>
</feature>
<keyword evidence="4" id="KW-0505">Motor protein</keyword>
<dbReference type="GO" id="GO:0003779">
    <property type="term" value="F:actin binding"/>
    <property type="evidence" value="ECO:0007669"/>
    <property type="project" value="UniProtKB-KW"/>
</dbReference>
<gene>
    <name evidence="8" type="ORF">QYM36_012124</name>
</gene>
<evidence type="ECO:0000259" key="7">
    <source>
        <dbReference type="PROSITE" id="PS51456"/>
    </source>
</evidence>
<dbReference type="Gene3D" id="3.40.850.10">
    <property type="entry name" value="Kinesin motor domain"/>
    <property type="match status" value="1"/>
</dbReference>
<proteinExistence type="inferred from homology"/>
<feature type="region of interest" description="Disordered" evidence="6">
    <location>
        <begin position="121"/>
        <end position="145"/>
    </location>
</feature>
<comment type="caution">
    <text evidence="8">The sequence shown here is derived from an EMBL/GenBank/DDBJ whole genome shotgun (WGS) entry which is preliminary data.</text>
</comment>
<dbReference type="InterPro" id="IPR036961">
    <property type="entry name" value="Kinesin_motor_dom_sf"/>
</dbReference>
<dbReference type="InterPro" id="IPR051724">
    <property type="entry name" value="Actin_motor_Myosin"/>
</dbReference>
<feature type="non-terminal residue" evidence="8">
    <location>
        <position position="329"/>
    </location>
</feature>
<evidence type="ECO:0000256" key="1">
    <source>
        <dbReference type="ARBA" id="ARBA00022741"/>
    </source>
</evidence>
<dbReference type="GO" id="GO:0005524">
    <property type="term" value="F:ATP binding"/>
    <property type="evidence" value="ECO:0007669"/>
    <property type="project" value="UniProtKB-KW"/>
</dbReference>
<keyword evidence="1" id="KW-0547">Nucleotide-binding</keyword>
<sequence>MDPYRYKLPVQTSFQRNADSQLPPCCSLYFLQNQTARNPALRRNLPRRAHSTPRMTQFNPGKMIKRMTNVKYRKLSAASQPVAQSNLTEKTSDNVIISSEVRVIISRGNATVTASPEPIYADPDLIESSPSDSMRNSEYYTPNASTDSLQKGLSISSTSLEMKNSFHSCERRAVSLIEISKDEKKDIRNTDITLPRRKRSSFFRSDLVWFDPGLGYVLPGEVIDYHRAAQVIVIEAVISGKPKVFTLSNISSIKKREDLGPYGVEDMINIDDLNEASILWNLRVRYDKELIYTYIGSILIAVNPYRMSDAYGLETVKKYEGQVLGTIPP</sequence>
<dbReference type="PROSITE" id="PS51456">
    <property type="entry name" value="MYOSIN_MOTOR"/>
    <property type="match status" value="1"/>
</dbReference>
<dbReference type="Proteomes" id="UP001187531">
    <property type="component" value="Unassembled WGS sequence"/>
</dbReference>
<evidence type="ECO:0000256" key="4">
    <source>
        <dbReference type="ARBA" id="ARBA00023175"/>
    </source>
</evidence>
<evidence type="ECO:0000256" key="6">
    <source>
        <dbReference type="SAM" id="MobiDB-lite"/>
    </source>
</evidence>
<dbReference type="GO" id="GO:0016459">
    <property type="term" value="C:myosin complex"/>
    <property type="evidence" value="ECO:0007669"/>
    <property type="project" value="UniProtKB-KW"/>
</dbReference>
<keyword evidence="2" id="KW-0067">ATP-binding</keyword>
<feature type="compositionally biased region" description="Polar residues" evidence="6">
    <location>
        <begin position="128"/>
        <end position="145"/>
    </location>
</feature>
<dbReference type="GO" id="GO:0003774">
    <property type="term" value="F:cytoskeletal motor activity"/>
    <property type="evidence" value="ECO:0007669"/>
    <property type="project" value="InterPro"/>
</dbReference>
<comment type="similarity">
    <text evidence="5">Belongs to the TRAFAC class myosin-kinesin ATPase superfamily. Myosin family.</text>
</comment>